<dbReference type="InterPro" id="IPR039426">
    <property type="entry name" value="TonB-dep_rcpt-like"/>
</dbReference>
<evidence type="ECO:0000256" key="9">
    <source>
        <dbReference type="SAM" id="SignalP"/>
    </source>
</evidence>
<keyword evidence="2 8" id="KW-0813">Transport</keyword>
<dbReference type="OrthoDB" id="9768177at2"/>
<dbReference type="PROSITE" id="PS52016">
    <property type="entry name" value="TONB_DEPENDENT_REC_3"/>
    <property type="match status" value="1"/>
</dbReference>
<dbReference type="GO" id="GO:0015344">
    <property type="term" value="F:siderophore uptake transmembrane transporter activity"/>
    <property type="evidence" value="ECO:0007669"/>
    <property type="project" value="TreeGrafter"/>
</dbReference>
<dbReference type="Gene3D" id="2.170.130.10">
    <property type="entry name" value="TonB-dependent receptor, plug domain"/>
    <property type="match status" value="1"/>
</dbReference>
<comment type="subcellular location">
    <subcellularLocation>
        <location evidence="1 8">Cell outer membrane</location>
        <topology evidence="1 8">Multi-pass membrane protein</topology>
    </subcellularLocation>
</comment>
<dbReference type="Gene3D" id="2.40.170.20">
    <property type="entry name" value="TonB-dependent receptor, beta-barrel domain"/>
    <property type="match status" value="1"/>
</dbReference>
<evidence type="ECO:0000259" key="10">
    <source>
        <dbReference type="Pfam" id="PF07715"/>
    </source>
</evidence>
<keyword evidence="4 8" id="KW-0812">Transmembrane</keyword>
<feature type="signal peptide" evidence="9">
    <location>
        <begin position="1"/>
        <end position="26"/>
    </location>
</feature>
<keyword evidence="3 8" id="KW-1134">Transmembrane beta strand</keyword>
<dbReference type="Proteomes" id="UP000182057">
    <property type="component" value="Unassembled WGS sequence"/>
</dbReference>
<dbReference type="Pfam" id="PF13715">
    <property type="entry name" value="CarbopepD_reg_2"/>
    <property type="match status" value="1"/>
</dbReference>
<keyword evidence="5 9" id="KW-0732">Signal</keyword>
<feature type="chain" id="PRO_5010274094" evidence="9">
    <location>
        <begin position="27"/>
        <end position="1136"/>
    </location>
</feature>
<dbReference type="FunFam" id="2.60.40.1120:FF:000003">
    <property type="entry name" value="Outer membrane protein Omp121"/>
    <property type="match status" value="1"/>
</dbReference>
<comment type="similarity">
    <text evidence="8">Belongs to the TonB-dependent receptor family.</text>
</comment>
<evidence type="ECO:0000256" key="1">
    <source>
        <dbReference type="ARBA" id="ARBA00004571"/>
    </source>
</evidence>
<accession>A0A1D3UT35</accession>
<dbReference type="PANTHER" id="PTHR30069:SF29">
    <property type="entry name" value="HEMOGLOBIN AND HEMOGLOBIN-HAPTOGLOBIN-BINDING PROTEIN 1-RELATED"/>
    <property type="match status" value="1"/>
</dbReference>
<feature type="domain" description="TonB-dependent receptor plug" evidence="10">
    <location>
        <begin position="128"/>
        <end position="246"/>
    </location>
</feature>
<evidence type="ECO:0000313" key="12">
    <source>
        <dbReference type="Proteomes" id="UP000182057"/>
    </source>
</evidence>
<dbReference type="GO" id="GO:0044718">
    <property type="term" value="P:siderophore transmembrane transport"/>
    <property type="evidence" value="ECO:0007669"/>
    <property type="project" value="TreeGrafter"/>
</dbReference>
<dbReference type="RefSeq" id="WP_014225660.1">
    <property type="nucleotide sequence ID" value="NZ_FMMM01000070.1"/>
</dbReference>
<dbReference type="AlphaFoldDB" id="A0A1D3UT35"/>
<evidence type="ECO:0000256" key="6">
    <source>
        <dbReference type="ARBA" id="ARBA00023136"/>
    </source>
</evidence>
<proteinExistence type="inferred from homology"/>
<keyword evidence="6 8" id="KW-0472">Membrane</keyword>
<dbReference type="NCBIfam" id="TIGR04057">
    <property type="entry name" value="SusC_RagA_signa"/>
    <property type="match status" value="1"/>
</dbReference>
<dbReference type="InterPro" id="IPR036942">
    <property type="entry name" value="Beta-barrel_TonB_sf"/>
</dbReference>
<dbReference type="Gene3D" id="2.60.40.1120">
    <property type="entry name" value="Carboxypeptidase-like, regulatory domain"/>
    <property type="match status" value="1"/>
</dbReference>
<evidence type="ECO:0000256" key="8">
    <source>
        <dbReference type="PROSITE-ProRule" id="PRU01360"/>
    </source>
</evidence>
<evidence type="ECO:0000313" key="11">
    <source>
        <dbReference type="EMBL" id="SCQ23436.1"/>
    </source>
</evidence>
<dbReference type="PANTHER" id="PTHR30069">
    <property type="entry name" value="TONB-DEPENDENT OUTER MEMBRANE RECEPTOR"/>
    <property type="match status" value="1"/>
</dbReference>
<organism evidence="11 12">
    <name type="scientific">Tannerella forsythia</name>
    <name type="common">Bacteroides forsythus</name>
    <dbReference type="NCBI Taxonomy" id="28112"/>
    <lineage>
        <taxon>Bacteria</taxon>
        <taxon>Pseudomonadati</taxon>
        <taxon>Bacteroidota</taxon>
        <taxon>Bacteroidia</taxon>
        <taxon>Bacteroidales</taxon>
        <taxon>Tannerellaceae</taxon>
        <taxon>Tannerella</taxon>
    </lineage>
</organism>
<reference evidence="11 12" key="1">
    <citation type="submission" date="2016-09" db="EMBL/GenBank/DDBJ databases">
        <authorList>
            <person name="Capua I."/>
            <person name="De Benedictis P."/>
            <person name="Joannis T."/>
            <person name="Lombin L.H."/>
            <person name="Cattoli G."/>
        </authorList>
    </citation>
    <scope>NUCLEOTIDE SEQUENCE [LARGE SCALE GENOMIC DNA]</scope>
    <source>
        <strain evidence="11 12">UB20</strain>
    </source>
</reference>
<evidence type="ECO:0000256" key="3">
    <source>
        <dbReference type="ARBA" id="ARBA00022452"/>
    </source>
</evidence>
<dbReference type="OMA" id="KHGNYSY"/>
<dbReference type="SUPFAM" id="SSF56935">
    <property type="entry name" value="Porins"/>
    <property type="match status" value="1"/>
</dbReference>
<dbReference type="Pfam" id="PF07715">
    <property type="entry name" value="Plug"/>
    <property type="match status" value="1"/>
</dbReference>
<dbReference type="GO" id="GO:0009279">
    <property type="term" value="C:cell outer membrane"/>
    <property type="evidence" value="ECO:0007669"/>
    <property type="project" value="UniProtKB-SubCell"/>
</dbReference>
<protein>
    <submittedName>
        <fullName evidence="11">TonB-dependent receptor SusC</fullName>
    </submittedName>
</protein>
<evidence type="ECO:0000256" key="7">
    <source>
        <dbReference type="ARBA" id="ARBA00023237"/>
    </source>
</evidence>
<gene>
    <name evidence="11" type="primary">susC_34</name>
    <name evidence="11" type="ORF">TFUB20_02046</name>
</gene>
<dbReference type="InterPro" id="IPR012910">
    <property type="entry name" value="Plug_dom"/>
</dbReference>
<dbReference type="GeneID" id="34759400"/>
<keyword evidence="7 8" id="KW-0998">Cell outer membrane</keyword>
<evidence type="ECO:0000256" key="2">
    <source>
        <dbReference type="ARBA" id="ARBA00022448"/>
    </source>
</evidence>
<dbReference type="SUPFAM" id="SSF49464">
    <property type="entry name" value="Carboxypeptidase regulatory domain-like"/>
    <property type="match status" value="1"/>
</dbReference>
<dbReference type="InterPro" id="IPR008969">
    <property type="entry name" value="CarboxyPept-like_regulatory"/>
</dbReference>
<dbReference type="InterPro" id="IPR023996">
    <property type="entry name" value="TonB-dep_OMP_SusC/RagA"/>
</dbReference>
<evidence type="ECO:0000256" key="5">
    <source>
        <dbReference type="ARBA" id="ARBA00022729"/>
    </source>
</evidence>
<sequence precursor="true">MKVKKLFEARGLLTLLLCISTLSLSAQTITVRGTVTDRNNEPLTGATVVVEGSTSQGTVTDIDGNYTLAGVNSKASLEFSYVGMKVQKIAVNGQTTINVTLEEDSEVLGEVVVTALGMKRSQKALGYAMKEIKGDELNTTLINPVSALQGKVAGVEISGSDGGLFGSSKILIRGVSTLGKNNQPIYVVDGVILNNDIKEGNPDWDSNSGDYGNELKNLNPEDFETVSVLKGAAATALYGSRGMNGAIVITTKSGKSSKGLGIQFTQTLGADIVTSSPRLQSEFGNGTIAGYVGYGEKDASGNYYAFDSEHQFPRNTTKNNIPSLIPDQGLAWGPAFDGSQIEYYDGTMIPYRGISNRYKKAYQPGFNTNTNLAITGGNEKTTFYTSLSYKYADGIVPNNNFQRLSFMGKGSHKITDKIELEAGITFANSQPKNSPINIGENFVNGTWGASYDPTELKDKYKGEHGGLAESKYGDQYGVYPGRATWWNIYENNYMRKETSVRPSVKLNIDLTDWLRFNMEGSYNYYYVRAERKNPGSNYANEGGEYAIEQSVREQTNLNANILFNKTFGDWAFNGFIRGEYYNNFGQEQNMKTKEGLIVPNQYFIKNSKQTPEYNARILGTKRILSLAFQAGFSWKDLLFMDVTGRNDWASSLVYSDKHGNYSYFYPSVNASWLISNMFREELPDWISFAKVRGSWAQVGNDTDPYLVNTAYKLNTSTMANNNNYYGLKLSDSSYDQNLKPERKNAWEVGIDWRFFDNRIGIDATYYKENTYNQIMSIEVPGVSGIKNQLINAGNIENRGIELALNTVPFRNENWEWTLDFTWSKNMNKIISLHENVADYIRLSGDVSYGNYRIGSVAKVGSAYGLLLTDSELKYDKKSGLPILGWRDAQRTAHYLRNEAEIQEIGSMLPDFIGGISTGLTWKNWNVRVGLDMRFGGYVASYNSRYGTAYGFTENSLKGRPGHGGVEWTSKYDGIAYRDGVIPNGILPEGTKITQPDKSVYTVGKGGVSDAGESYEELIKKGVIEPTHVSGWTYRNNAWTMAGRNYGVVNEDWVKKLNYIALRDVMLSYRMPTNICSKLNAKSMNLILAGHNLGYLLNTAPSGENPESVSGTSAAEFRIRSYTGVTSSFTFTVNIGF</sequence>
<name>A0A1D3UT35_TANFO</name>
<dbReference type="InterPro" id="IPR023997">
    <property type="entry name" value="TonB-dep_OMP_SusC/RagA_CS"/>
</dbReference>
<dbReference type="InterPro" id="IPR037066">
    <property type="entry name" value="Plug_dom_sf"/>
</dbReference>
<evidence type="ECO:0000256" key="4">
    <source>
        <dbReference type="ARBA" id="ARBA00022692"/>
    </source>
</evidence>
<dbReference type="EMBL" id="FMMM01000070">
    <property type="protein sequence ID" value="SCQ23436.1"/>
    <property type="molecule type" value="Genomic_DNA"/>
</dbReference>
<keyword evidence="11" id="KW-0675">Receptor</keyword>
<dbReference type="NCBIfam" id="TIGR04056">
    <property type="entry name" value="OMP_RagA_SusC"/>
    <property type="match status" value="1"/>
</dbReference>